<dbReference type="InterPro" id="IPR000415">
    <property type="entry name" value="Nitroreductase-like"/>
</dbReference>
<accession>A0A1G8Y5A3</accession>
<sequence length="176" mass="19862">MSPIGGTVNLAVTVIRSRHSVRKYKDTPIEEKILKDALDCARLAPTARNEQPWLFGAIRNRETLQAIANLAENARFIADAPVCFAIFGKKDAKYYLEDCCAATMQLILALQSWGVGSCWVAGEKKEYAEDVRTLLNVPDEYTLVSLVPAGYPEEVQIKQKKILDEVTFFERYEEEE</sequence>
<keyword evidence="5" id="KW-1185">Reference proteome</keyword>
<evidence type="ECO:0000259" key="3">
    <source>
        <dbReference type="Pfam" id="PF00881"/>
    </source>
</evidence>
<organism evidence="4 5">
    <name type="scientific">Methanoculleus thermophilus</name>
    <dbReference type="NCBI Taxonomy" id="2200"/>
    <lineage>
        <taxon>Archaea</taxon>
        <taxon>Methanobacteriati</taxon>
        <taxon>Methanobacteriota</taxon>
        <taxon>Stenosarchaea group</taxon>
        <taxon>Methanomicrobia</taxon>
        <taxon>Methanomicrobiales</taxon>
        <taxon>Methanomicrobiaceae</taxon>
        <taxon>Methanoculleus</taxon>
    </lineage>
</organism>
<name>A0A1G8Y5A3_9EURY</name>
<dbReference type="Pfam" id="PF00881">
    <property type="entry name" value="Nitroreductase"/>
    <property type="match status" value="2"/>
</dbReference>
<keyword evidence="2" id="KW-0560">Oxidoreductase</keyword>
<dbReference type="PANTHER" id="PTHR43673:SF10">
    <property type="entry name" value="NADH DEHYDROGENASE_NAD(P)H NITROREDUCTASE XCC3605-RELATED"/>
    <property type="match status" value="1"/>
</dbReference>
<gene>
    <name evidence="4" type="ORF">SAMN04488571_102233</name>
</gene>
<proteinExistence type="inferred from homology"/>
<dbReference type="Proteomes" id="UP000326500">
    <property type="component" value="Unassembled WGS sequence"/>
</dbReference>
<dbReference type="GO" id="GO:0016491">
    <property type="term" value="F:oxidoreductase activity"/>
    <property type="evidence" value="ECO:0007669"/>
    <property type="project" value="UniProtKB-KW"/>
</dbReference>
<comment type="similarity">
    <text evidence="1">Belongs to the nitroreductase family.</text>
</comment>
<dbReference type="Gene3D" id="3.40.109.10">
    <property type="entry name" value="NADH Oxidase"/>
    <property type="match status" value="1"/>
</dbReference>
<dbReference type="OrthoDB" id="105365at2157"/>
<evidence type="ECO:0000256" key="2">
    <source>
        <dbReference type="ARBA" id="ARBA00023002"/>
    </source>
</evidence>
<dbReference type="SUPFAM" id="SSF55469">
    <property type="entry name" value="FMN-dependent nitroreductase-like"/>
    <property type="match status" value="1"/>
</dbReference>
<dbReference type="PANTHER" id="PTHR43673">
    <property type="entry name" value="NAD(P)H NITROREDUCTASE YDGI-RELATED"/>
    <property type="match status" value="1"/>
</dbReference>
<evidence type="ECO:0000313" key="5">
    <source>
        <dbReference type="Proteomes" id="UP000326500"/>
    </source>
</evidence>
<reference evidence="4 5" key="1">
    <citation type="submission" date="2016-10" db="EMBL/GenBank/DDBJ databases">
        <authorList>
            <person name="Varghese N."/>
            <person name="Submissions S."/>
        </authorList>
    </citation>
    <scope>NUCLEOTIDE SEQUENCE [LARGE SCALE GENOMIC DNA]</scope>
    <source>
        <strain evidence="4 5">DSM 2373</strain>
    </source>
</reference>
<feature type="domain" description="Nitroreductase" evidence="3">
    <location>
        <begin position="73"/>
        <end position="151"/>
    </location>
</feature>
<dbReference type="EMBL" id="FNFT01000002">
    <property type="protein sequence ID" value="SDJ98018.1"/>
    <property type="molecule type" value="Genomic_DNA"/>
</dbReference>
<dbReference type="InterPro" id="IPR029479">
    <property type="entry name" value="Nitroreductase"/>
</dbReference>
<evidence type="ECO:0000313" key="4">
    <source>
        <dbReference type="EMBL" id="SDJ98018.1"/>
    </source>
</evidence>
<evidence type="ECO:0000256" key="1">
    <source>
        <dbReference type="ARBA" id="ARBA00007118"/>
    </source>
</evidence>
<dbReference type="STRING" id="2200.GCA_001571405_00425"/>
<dbReference type="AlphaFoldDB" id="A0A1G8Y5A3"/>
<dbReference type="RefSeq" id="WP_066954832.1">
    <property type="nucleotide sequence ID" value="NZ_BCNX01000004.1"/>
</dbReference>
<protein>
    <submittedName>
        <fullName evidence="4">Nitroreductase</fullName>
    </submittedName>
</protein>
<feature type="domain" description="Nitroreductase" evidence="3">
    <location>
        <begin position="15"/>
        <end position="71"/>
    </location>
</feature>